<feature type="domain" description="VOC" evidence="1">
    <location>
        <begin position="6"/>
        <end position="134"/>
    </location>
</feature>
<reference evidence="3" key="1">
    <citation type="submission" date="2017-05" db="EMBL/GenBank/DDBJ databases">
        <authorList>
            <person name="Macchi M."/>
            <person name="Festa S."/>
            <person name="Coppotelli B.M."/>
            <person name="Morelli I.S."/>
        </authorList>
    </citation>
    <scope>NUCLEOTIDE SEQUENCE [LARGE SCALE GENOMIC DNA]</scope>
    <source>
        <strain evidence="3">I</strain>
    </source>
</reference>
<dbReference type="PROSITE" id="PS51819">
    <property type="entry name" value="VOC"/>
    <property type="match status" value="1"/>
</dbReference>
<sequence>MDTTPRINGLAETCLYVEDVDRSAEFYQRVLGLELLSRSPRLAALDAGRQGALLLFRHGLTSDGMVDDEGTIPGHEGQGRLHMAFAVAAEDLPAWRVKLEREGVPLAGETHWRRGGRSLYFRDPDGHAIELATPGLRANY</sequence>
<evidence type="ECO:0000313" key="3">
    <source>
        <dbReference type="Proteomes" id="UP000196655"/>
    </source>
</evidence>
<dbReference type="InterPro" id="IPR029068">
    <property type="entry name" value="Glyas_Bleomycin-R_OHBP_Dase"/>
</dbReference>
<comment type="caution">
    <text evidence="2">The sequence shown here is derived from an EMBL/GenBank/DDBJ whole genome shotgun (WGS) entry which is preliminary data.</text>
</comment>
<dbReference type="EMBL" id="NHON01000067">
    <property type="protein sequence ID" value="OWJ64127.1"/>
    <property type="molecule type" value="Genomic_DNA"/>
</dbReference>
<dbReference type="RefSeq" id="WP_088154524.1">
    <property type="nucleotide sequence ID" value="NZ_NHON01000067.1"/>
</dbReference>
<dbReference type="Proteomes" id="UP000196655">
    <property type="component" value="Unassembled WGS sequence"/>
</dbReference>
<name>A0A211ZG88_9PROT</name>
<evidence type="ECO:0000259" key="1">
    <source>
        <dbReference type="PROSITE" id="PS51819"/>
    </source>
</evidence>
<dbReference type="STRING" id="1122125.GCA_000423185_06299"/>
<organism evidence="2 3">
    <name type="scientific">Inquilinus limosus</name>
    <dbReference type="NCBI Taxonomy" id="171674"/>
    <lineage>
        <taxon>Bacteria</taxon>
        <taxon>Pseudomonadati</taxon>
        <taxon>Pseudomonadota</taxon>
        <taxon>Alphaproteobacteria</taxon>
        <taxon>Rhodospirillales</taxon>
        <taxon>Rhodospirillaceae</taxon>
        <taxon>Inquilinus</taxon>
    </lineage>
</organism>
<dbReference type="Gene3D" id="3.10.180.10">
    <property type="entry name" value="2,3-Dihydroxybiphenyl 1,2-Dioxygenase, domain 1"/>
    <property type="match status" value="1"/>
</dbReference>
<accession>A0A211ZG88</accession>
<gene>
    <name evidence="2" type="ORF">BWR60_26195</name>
</gene>
<proteinExistence type="predicted"/>
<dbReference type="InterPro" id="IPR004360">
    <property type="entry name" value="Glyas_Fos-R_dOase_dom"/>
</dbReference>
<evidence type="ECO:0000313" key="2">
    <source>
        <dbReference type="EMBL" id="OWJ64127.1"/>
    </source>
</evidence>
<protein>
    <submittedName>
        <fullName evidence="2">Glyoxalase</fullName>
    </submittedName>
</protein>
<dbReference type="PANTHER" id="PTHR21366:SF22">
    <property type="entry name" value="VOC DOMAIN-CONTAINING PROTEIN"/>
    <property type="match status" value="1"/>
</dbReference>
<dbReference type="InterPro" id="IPR050383">
    <property type="entry name" value="GlyoxalaseI/FosfomycinResist"/>
</dbReference>
<dbReference type="PANTHER" id="PTHR21366">
    <property type="entry name" value="GLYOXALASE FAMILY PROTEIN"/>
    <property type="match status" value="1"/>
</dbReference>
<dbReference type="InterPro" id="IPR037523">
    <property type="entry name" value="VOC_core"/>
</dbReference>
<keyword evidence="3" id="KW-1185">Reference proteome</keyword>
<dbReference type="AlphaFoldDB" id="A0A211ZG88"/>
<dbReference type="OrthoDB" id="9812656at2"/>
<dbReference type="Pfam" id="PF00903">
    <property type="entry name" value="Glyoxalase"/>
    <property type="match status" value="1"/>
</dbReference>
<dbReference type="SUPFAM" id="SSF54593">
    <property type="entry name" value="Glyoxalase/Bleomycin resistance protein/Dihydroxybiphenyl dioxygenase"/>
    <property type="match status" value="1"/>
</dbReference>